<dbReference type="PANTHER" id="PTHR37290">
    <property type="entry name" value="INNER MEMBRANE PROTEIN YIAA-RELATED"/>
    <property type="match status" value="1"/>
</dbReference>
<comment type="caution">
    <text evidence="3">The sequence shown here is derived from an EMBL/GenBank/DDBJ whole genome shotgun (WGS) entry which is preliminary data.</text>
</comment>
<dbReference type="Pfam" id="PF05360">
    <property type="entry name" value="YiaAB"/>
    <property type="match status" value="1"/>
</dbReference>
<organism evidence="3 4">
    <name type="scientific">Streptomyces humicola</name>
    <dbReference type="NCBI Taxonomy" id="2953240"/>
    <lineage>
        <taxon>Bacteria</taxon>
        <taxon>Bacillati</taxon>
        <taxon>Actinomycetota</taxon>
        <taxon>Actinomycetes</taxon>
        <taxon>Kitasatosporales</taxon>
        <taxon>Streptomycetaceae</taxon>
        <taxon>Streptomyces</taxon>
    </lineage>
</organism>
<feature type="domain" description="YiaAB two helix" evidence="2">
    <location>
        <begin position="13"/>
        <end position="65"/>
    </location>
</feature>
<keyword evidence="1" id="KW-0812">Transmembrane</keyword>
<sequence length="96" mass="10625">MTNPIRHHTTAAYFAQAAISFGLALFAVAVGIAYLPVTAWVRAFLALGMLYLVTSAFTLAKCVRDRQEEGQVISRVDQARLEKMLAEHDPFKADEI</sequence>
<keyword evidence="1" id="KW-0472">Membrane</keyword>
<dbReference type="PANTHER" id="PTHR37290:SF1">
    <property type="entry name" value="INNER MEMBRANE PROTEIN YIAA"/>
    <property type="match status" value="1"/>
</dbReference>
<proteinExistence type="predicted"/>
<feature type="transmembrane region" description="Helical" evidence="1">
    <location>
        <begin position="12"/>
        <end position="34"/>
    </location>
</feature>
<evidence type="ECO:0000259" key="2">
    <source>
        <dbReference type="Pfam" id="PF05360"/>
    </source>
</evidence>
<dbReference type="RefSeq" id="WP_255921010.1">
    <property type="nucleotide sequence ID" value="NZ_JANFNG010000011.1"/>
</dbReference>
<name>A0ABT1PWP4_9ACTN</name>
<evidence type="ECO:0000313" key="4">
    <source>
        <dbReference type="Proteomes" id="UP001057702"/>
    </source>
</evidence>
<dbReference type="EMBL" id="JANFNG010000011">
    <property type="protein sequence ID" value="MCQ4082106.1"/>
    <property type="molecule type" value="Genomic_DNA"/>
</dbReference>
<evidence type="ECO:0000256" key="1">
    <source>
        <dbReference type="SAM" id="Phobius"/>
    </source>
</evidence>
<protein>
    <submittedName>
        <fullName evidence="3">YiaA/YiaB family inner membrane protein</fullName>
    </submittedName>
</protein>
<dbReference type="InterPro" id="IPR008024">
    <property type="entry name" value="YiaAB"/>
</dbReference>
<feature type="transmembrane region" description="Helical" evidence="1">
    <location>
        <begin position="40"/>
        <end position="60"/>
    </location>
</feature>
<gene>
    <name evidence="3" type="ORF">NGB36_16190</name>
</gene>
<evidence type="ECO:0000313" key="3">
    <source>
        <dbReference type="EMBL" id="MCQ4082106.1"/>
    </source>
</evidence>
<keyword evidence="4" id="KW-1185">Reference proteome</keyword>
<dbReference type="InterPro" id="IPR038972">
    <property type="entry name" value="YiaA-like"/>
</dbReference>
<dbReference type="Proteomes" id="UP001057702">
    <property type="component" value="Unassembled WGS sequence"/>
</dbReference>
<accession>A0ABT1PWP4</accession>
<reference evidence="3" key="1">
    <citation type="submission" date="2022-06" db="EMBL/GenBank/DDBJ databases">
        <title>Draft genome sequence of Streptomyces sp. RB6PN25 isolated from peat swamp forest in Thailand.</title>
        <authorList>
            <person name="Duangmal K."/>
            <person name="Klaysubun C."/>
        </authorList>
    </citation>
    <scope>NUCLEOTIDE SEQUENCE</scope>
    <source>
        <strain evidence="3">RB6PN25</strain>
    </source>
</reference>
<keyword evidence="1" id="KW-1133">Transmembrane helix</keyword>